<sequence length="90" mass="10279">MLVMLPRNPASGLIVVTHCFFLVLNKKHSQDVLGYLFFIIILRHRKPFYVNTLKSADNGLKNHDIISGKILADKGKNTCKKQVCNRQEIN</sequence>
<dbReference type="EMBL" id="CP012074">
    <property type="protein sequence ID" value="AKU69254.1"/>
    <property type="molecule type" value="Genomic_DNA"/>
</dbReference>
<accession>A0A0K1NJJ4</accession>
<reference evidence="1 2" key="1">
    <citation type="submission" date="2015-07" db="EMBL/GenBank/DDBJ databases">
        <authorList>
            <person name="Noorani M."/>
        </authorList>
    </citation>
    <scope>NUCLEOTIDE SEQUENCE [LARGE SCALE GENOMIC DNA]</scope>
    <source>
        <strain evidence="1 2">W1435</strain>
    </source>
</reference>
<proteinExistence type="predicted"/>
<dbReference type="Proteomes" id="UP000060345">
    <property type="component" value="Chromosome 1"/>
</dbReference>
<protein>
    <submittedName>
        <fullName evidence="1">Uncharacterized protein</fullName>
    </submittedName>
</protein>
<gene>
    <name evidence="1" type="ORF">ADJ77_05470</name>
</gene>
<organism evidence="1 2">
    <name type="scientific">Prevotella fusca JCM 17724</name>
    <dbReference type="NCBI Taxonomy" id="1236517"/>
    <lineage>
        <taxon>Bacteria</taxon>
        <taxon>Pseudomonadati</taxon>
        <taxon>Bacteroidota</taxon>
        <taxon>Bacteroidia</taxon>
        <taxon>Bacteroidales</taxon>
        <taxon>Prevotellaceae</taxon>
        <taxon>Prevotella</taxon>
    </lineage>
</organism>
<evidence type="ECO:0000313" key="2">
    <source>
        <dbReference type="Proteomes" id="UP000060345"/>
    </source>
</evidence>
<dbReference type="AlphaFoldDB" id="A0A0K1NJJ4"/>
<evidence type="ECO:0000313" key="1">
    <source>
        <dbReference type="EMBL" id="AKU69254.1"/>
    </source>
</evidence>
<name>A0A0K1NJJ4_9BACT</name>
<dbReference type="KEGG" id="pfus:ADJ77_05470"/>